<accession>A0ACC1DBF6</accession>
<evidence type="ECO:0000313" key="2">
    <source>
        <dbReference type="Proteomes" id="UP000824533"/>
    </source>
</evidence>
<dbReference type="EMBL" id="CM034391">
    <property type="protein sequence ID" value="KAJ0181160.1"/>
    <property type="molecule type" value="Genomic_DNA"/>
</dbReference>
<keyword evidence="2" id="KW-1185">Reference proteome</keyword>
<sequence>MTVILTPARTLLTSDSHCSPSSIECQVSGARVCIDSLATCDGIPNCGSYDIYDEDRLMCGGALGMLHNVYLAAFTFLAAILTMFYVVHYWLKQYVPKVSEAFFIYINGIENILYLDSIMRHPNESEDDEISKLIYHGNIFEDDILYATDIKTNKINIFKYLKNIFTSDCLRKKRPIQDDILFSTFPETELRYIQKESADTAVQTGESLEMAHFHSPVKKIVKQDSHNKFTLTPISEIDVSGTSAAMLDATLSGDNADELSMLKFFRKSRSDSIRSTSFDTLTQNEGIPVQTNVTTLEKEIIIHEYDRPSPESAGPSTKNDNFADNSGTLQRQIQTKKQLRFNDDATIIPSMEFGKPEIESNEDNSCRRGVDLGKIRSPDCNKIDNYNNGGRRFWSKSKKQKRRKQQ</sequence>
<dbReference type="Proteomes" id="UP000824533">
    <property type="component" value="Linkage Group LG05"/>
</dbReference>
<name>A0ACC1DBF6_9NEOP</name>
<protein>
    <submittedName>
        <fullName evidence="1">Uncharacterized protein</fullName>
    </submittedName>
</protein>
<evidence type="ECO:0000313" key="1">
    <source>
        <dbReference type="EMBL" id="KAJ0181160.1"/>
    </source>
</evidence>
<gene>
    <name evidence="1" type="ORF">K1T71_003245</name>
</gene>
<organism evidence="1 2">
    <name type="scientific">Dendrolimus kikuchii</name>
    <dbReference type="NCBI Taxonomy" id="765133"/>
    <lineage>
        <taxon>Eukaryota</taxon>
        <taxon>Metazoa</taxon>
        <taxon>Ecdysozoa</taxon>
        <taxon>Arthropoda</taxon>
        <taxon>Hexapoda</taxon>
        <taxon>Insecta</taxon>
        <taxon>Pterygota</taxon>
        <taxon>Neoptera</taxon>
        <taxon>Endopterygota</taxon>
        <taxon>Lepidoptera</taxon>
        <taxon>Glossata</taxon>
        <taxon>Ditrysia</taxon>
        <taxon>Bombycoidea</taxon>
        <taxon>Lasiocampidae</taxon>
        <taxon>Dendrolimus</taxon>
    </lineage>
</organism>
<comment type="caution">
    <text evidence="1">The sequence shown here is derived from an EMBL/GenBank/DDBJ whole genome shotgun (WGS) entry which is preliminary data.</text>
</comment>
<proteinExistence type="predicted"/>
<reference evidence="1 2" key="1">
    <citation type="journal article" date="2021" name="Front. Genet.">
        <title>Chromosome-Level Genome Assembly Reveals Significant Gene Expansion in the Toll and IMD Signaling Pathways of Dendrolimus kikuchii.</title>
        <authorList>
            <person name="Zhou J."/>
            <person name="Wu P."/>
            <person name="Xiong Z."/>
            <person name="Liu N."/>
            <person name="Zhao N."/>
            <person name="Ji M."/>
            <person name="Qiu Y."/>
            <person name="Yang B."/>
        </authorList>
    </citation>
    <scope>NUCLEOTIDE SEQUENCE [LARGE SCALE GENOMIC DNA]</scope>
    <source>
        <strain evidence="1">Ann1</strain>
    </source>
</reference>